<gene>
    <name evidence="1" type="ORF">CN307_32670</name>
</gene>
<dbReference type="Proteomes" id="UP000220032">
    <property type="component" value="Unassembled WGS sequence"/>
</dbReference>
<sequence length="249" mass="29476">MFEEHPCFNTPSDDTKIWRYMDFTKFVNLLDTQSLFFVRSDKFDDPFEGLYPEKNKFLWKIPPILPIEGSDFDFYRTMEQFNSWHRKHTTINCWHMNNYESAAMWDLYLKNGDGIAIQSTVLNFKNSLDVTDEAIYLGEVNYIDYTEEAIPKDNAFWPYTYKRRSFEHEREIRAIATINVDDGSDAINFNADSPVEFGIQVECNIEALIENIYVSPNSPKWFGELVRSVCKKYELDKKIIKSKLYEVTY</sequence>
<evidence type="ECO:0008006" key="3">
    <source>
        <dbReference type="Google" id="ProtNLM"/>
    </source>
</evidence>
<proteinExistence type="predicted"/>
<evidence type="ECO:0000313" key="1">
    <source>
        <dbReference type="EMBL" id="PFE06668.1"/>
    </source>
</evidence>
<evidence type="ECO:0000313" key="2">
    <source>
        <dbReference type="Proteomes" id="UP000220032"/>
    </source>
</evidence>
<name>A0A2A8ZRM6_BACCE</name>
<accession>A0A2A8ZRM6</accession>
<comment type="caution">
    <text evidence="1">The sequence shown here is derived from an EMBL/GenBank/DDBJ whole genome shotgun (WGS) entry which is preliminary data.</text>
</comment>
<dbReference type="EMBL" id="NTRR01000109">
    <property type="protein sequence ID" value="PFE06668.1"/>
    <property type="molecule type" value="Genomic_DNA"/>
</dbReference>
<organism evidence="1 2">
    <name type="scientific">Bacillus cereus</name>
    <dbReference type="NCBI Taxonomy" id="1396"/>
    <lineage>
        <taxon>Bacteria</taxon>
        <taxon>Bacillati</taxon>
        <taxon>Bacillota</taxon>
        <taxon>Bacilli</taxon>
        <taxon>Bacillales</taxon>
        <taxon>Bacillaceae</taxon>
        <taxon>Bacillus</taxon>
        <taxon>Bacillus cereus group</taxon>
    </lineage>
</organism>
<dbReference type="AlphaFoldDB" id="A0A2A8ZRM6"/>
<protein>
    <recommendedName>
        <fullName evidence="3">DUF2971 domain-containing protein</fullName>
    </recommendedName>
</protein>
<reference evidence="1 2" key="1">
    <citation type="submission" date="2017-09" db="EMBL/GenBank/DDBJ databases">
        <title>Large-scale bioinformatics analysis of Bacillus genomes uncovers conserved roles of natural products in bacterial physiology.</title>
        <authorList>
            <consortium name="Agbiome Team Llc"/>
            <person name="Bleich R.M."/>
            <person name="Grubbs K.J."/>
            <person name="Santa Maria K.C."/>
            <person name="Allen S.E."/>
            <person name="Farag S."/>
            <person name="Shank E.A."/>
            <person name="Bowers A."/>
        </authorList>
    </citation>
    <scope>NUCLEOTIDE SEQUENCE [LARGE SCALE GENOMIC DNA]</scope>
    <source>
        <strain evidence="1 2">AFS022681</strain>
    </source>
</reference>